<feature type="transmembrane region" description="Helical" evidence="6">
    <location>
        <begin position="109"/>
        <end position="126"/>
    </location>
</feature>
<dbReference type="PATRIC" id="fig|348824.6.peg.5485"/>
<evidence type="ECO:0000256" key="4">
    <source>
        <dbReference type="ARBA" id="ARBA00022989"/>
    </source>
</evidence>
<evidence type="ECO:0000313" key="7">
    <source>
        <dbReference type="EMBL" id="CDM61280.1"/>
    </source>
</evidence>
<dbReference type="PANTHER" id="PTHR47089:SF1">
    <property type="entry name" value="GUANOSINE ABC TRANSPORTER PERMEASE PROTEIN NUPP"/>
    <property type="match status" value="1"/>
</dbReference>
<dbReference type="HOGENOM" id="CLU_040769_0_0_5"/>
<gene>
    <name evidence="7" type="ORF">LPU83_pLPU83c_0718</name>
</gene>
<dbReference type="AlphaFoldDB" id="W6RM26"/>
<evidence type="ECO:0000256" key="6">
    <source>
        <dbReference type="SAM" id="Phobius"/>
    </source>
</evidence>
<sequence>MTVEANTSAISIASERSSVLRPILEWLARRAEPIVISFGAILFGLVLFSIFILVIGKSPATLFRLMYTGGFGSWFSIENSLSRAAPLLLTALCVALPARLGLVIIGGEGAVVLGGVAAAAAALPFVGTLPALLVLLLMAAAAMIVGGIWIGLAGFLRHYRGVNETISSLLLAYIAIALMNQFVEGPLRDPASLNKPSTSPLPAEYMLGKIPGMDVHWGLAIGVIACIASWVLIEVTSYGFAARIAGGNVRAAQIQGLPVGRLIVGFTAIAGSFAGLAGMIEVAAVQGSANASLAAGYGYTGILVAFLARHNPLAIIPVAILLGGIDASGGLIQRRMALPDATVLVLQGTLFVVILFCETFYGRFKVFNPDLWKRSA</sequence>
<dbReference type="CDD" id="cd06580">
    <property type="entry name" value="TM_PBP1_transp_TpRbsC_like"/>
    <property type="match status" value="1"/>
</dbReference>
<evidence type="ECO:0000256" key="3">
    <source>
        <dbReference type="ARBA" id="ARBA00022692"/>
    </source>
</evidence>
<keyword evidence="3 6" id="KW-0812">Transmembrane</keyword>
<keyword evidence="7" id="KW-0614">Plasmid</keyword>
<reference evidence="7" key="1">
    <citation type="submission" date="2013-11" db="EMBL/GenBank/DDBJ databases">
        <title>Draft genome sequence of the broad-host-range Rhizobium sp. LPU83 strain, a member of the low-genetic diversity Oregon-like Rhizobium sp. group.</title>
        <authorList>
            <person name="Wibberg D."/>
            <person name="Puehler A."/>
            <person name="Schlueter A."/>
        </authorList>
    </citation>
    <scope>NUCLEOTIDE SEQUENCE [LARGE SCALE GENOMIC DNA]</scope>
    <source>
        <strain evidence="7">LPU83</strain>
        <plasmid evidence="7">pLPU83c</plasmid>
    </source>
</reference>
<dbReference type="EMBL" id="HG916854">
    <property type="protein sequence ID" value="CDM61280.1"/>
    <property type="molecule type" value="Genomic_DNA"/>
</dbReference>
<dbReference type="Proteomes" id="UP000019443">
    <property type="component" value="Plasmid pLPU83c"/>
</dbReference>
<evidence type="ECO:0000256" key="5">
    <source>
        <dbReference type="ARBA" id="ARBA00023136"/>
    </source>
</evidence>
<organism evidence="7 8">
    <name type="scientific">Rhizobium favelukesii</name>
    <dbReference type="NCBI Taxonomy" id="348824"/>
    <lineage>
        <taxon>Bacteria</taxon>
        <taxon>Pseudomonadati</taxon>
        <taxon>Pseudomonadota</taxon>
        <taxon>Alphaproteobacteria</taxon>
        <taxon>Hyphomicrobiales</taxon>
        <taxon>Rhizobiaceae</taxon>
        <taxon>Rhizobium/Agrobacterium group</taxon>
        <taxon>Rhizobium</taxon>
    </lineage>
</organism>
<protein>
    <submittedName>
        <fullName evidence="7">ABC transporter permease protein yufP</fullName>
    </submittedName>
</protein>
<feature type="transmembrane region" description="Helical" evidence="6">
    <location>
        <begin position="34"/>
        <end position="54"/>
    </location>
</feature>
<feature type="transmembrane region" description="Helical" evidence="6">
    <location>
        <begin position="165"/>
        <end position="183"/>
    </location>
</feature>
<evidence type="ECO:0000313" key="8">
    <source>
        <dbReference type="Proteomes" id="UP000019443"/>
    </source>
</evidence>
<dbReference type="KEGG" id="rhl:LPU83_pLPU83c_0718"/>
<dbReference type="RefSeq" id="WP_024315614.1">
    <property type="nucleotide sequence ID" value="NZ_ATTO01000023.1"/>
</dbReference>
<dbReference type="PANTHER" id="PTHR47089">
    <property type="entry name" value="ABC TRANSPORTER, PERMEASE PROTEIN"/>
    <property type="match status" value="1"/>
</dbReference>
<evidence type="ECO:0000256" key="1">
    <source>
        <dbReference type="ARBA" id="ARBA00004651"/>
    </source>
</evidence>
<geneLocation type="plasmid" evidence="7 8">
    <name>pLPU83c</name>
</geneLocation>
<keyword evidence="4 6" id="KW-1133">Transmembrane helix</keyword>
<accession>W6RM26</accession>
<dbReference type="GO" id="GO:0022857">
    <property type="term" value="F:transmembrane transporter activity"/>
    <property type="evidence" value="ECO:0007669"/>
    <property type="project" value="InterPro"/>
</dbReference>
<feature type="transmembrane region" description="Helical" evidence="6">
    <location>
        <begin position="291"/>
        <end position="308"/>
    </location>
</feature>
<dbReference type="GO" id="GO:0005886">
    <property type="term" value="C:plasma membrane"/>
    <property type="evidence" value="ECO:0007669"/>
    <property type="project" value="UniProtKB-SubCell"/>
</dbReference>
<keyword evidence="5 6" id="KW-0472">Membrane</keyword>
<comment type="subcellular location">
    <subcellularLocation>
        <location evidence="1">Cell membrane</location>
        <topology evidence="1">Multi-pass membrane protein</topology>
    </subcellularLocation>
</comment>
<proteinExistence type="predicted"/>
<feature type="transmembrane region" description="Helical" evidence="6">
    <location>
        <begin position="215"/>
        <end position="241"/>
    </location>
</feature>
<feature type="transmembrane region" description="Helical" evidence="6">
    <location>
        <begin position="262"/>
        <end position="285"/>
    </location>
</feature>
<feature type="transmembrane region" description="Helical" evidence="6">
    <location>
        <begin position="344"/>
        <end position="364"/>
    </location>
</feature>
<feature type="transmembrane region" description="Helical" evidence="6">
    <location>
        <begin position="132"/>
        <end position="153"/>
    </location>
</feature>
<dbReference type="InterPro" id="IPR001851">
    <property type="entry name" value="ABC_transp_permease"/>
</dbReference>
<keyword evidence="8" id="KW-1185">Reference proteome</keyword>
<feature type="transmembrane region" description="Helical" evidence="6">
    <location>
        <begin position="313"/>
        <end position="332"/>
    </location>
</feature>
<name>W6RM26_9HYPH</name>
<evidence type="ECO:0000256" key="2">
    <source>
        <dbReference type="ARBA" id="ARBA00022475"/>
    </source>
</evidence>
<keyword evidence="2" id="KW-1003">Cell membrane</keyword>
<dbReference type="Pfam" id="PF02653">
    <property type="entry name" value="BPD_transp_2"/>
    <property type="match status" value="1"/>
</dbReference>